<evidence type="ECO:0000256" key="2">
    <source>
        <dbReference type="SAM" id="Phobius"/>
    </source>
</evidence>
<evidence type="ECO:0000313" key="3">
    <source>
        <dbReference type="EMBL" id="EHB02300.1"/>
    </source>
</evidence>
<feature type="region of interest" description="Disordered" evidence="1">
    <location>
        <begin position="74"/>
        <end position="101"/>
    </location>
</feature>
<dbReference type="Proteomes" id="UP000006813">
    <property type="component" value="Unassembled WGS sequence"/>
</dbReference>
<dbReference type="InParanoid" id="G5AZ39"/>
<gene>
    <name evidence="3" type="ORF">GW7_00281</name>
</gene>
<sequence length="101" mass="11341">VCDIPLHTTCDYNVSRARCKELGCCFYQSICYEKVMPIYVHMFSTLVVIISAALVPFLVHKKIHERRKKKEILMQSTLPPEASNETAKVSQGGQVVSQPAS</sequence>
<dbReference type="InterPro" id="IPR031685">
    <property type="entry name" value="TEX29"/>
</dbReference>
<keyword evidence="2" id="KW-0812">Transmembrane</keyword>
<dbReference type="AlphaFoldDB" id="G5AZ39"/>
<accession>G5AZ39</accession>
<dbReference type="Pfam" id="PF15839">
    <property type="entry name" value="TEX29"/>
    <property type="match status" value="1"/>
</dbReference>
<reference evidence="3 4" key="1">
    <citation type="journal article" date="2011" name="Nature">
        <title>Genome sequencing reveals insights into physiology and longevity of the naked mole rat.</title>
        <authorList>
            <person name="Kim E.B."/>
            <person name="Fang X."/>
            <person name="Fushan A.A."/>
            <person name="Huang Z."/>
            <person name="Lobanov A.V."/>
            <person name="Han L."/>
            <person name="Marino S.M."/>
            <person name="Sun X."/>
            <person name="Turanov A.A."/>
            <person name="Yang P."/>
            <person name="Yim S.H."/>
            <person name="Zhao X."/>
            <person name="Kasaikina M.V."/>
            <person name="Stoletzki N."/>
            <person name="Peng C."/>
            <person name="Polak P."/>
            <person name="Xiong Z."/>
            <person name="Kiezun A."/>
            <person name="Zhu Y."/>
            <person name="Chen Y."/>
            <person name="Kryukov G.V."/>
            <person name="Zhang Q."/>
            <person name="Peshkin L."/>
            <person name="Yang L."/>
            <person name="Bronson R.T."/>
            <person name="Buffenstein R."/>
            <person name="Wang B."/>
            <person name="Han C."/>
            <person name="Li Q."/>
            <person name="Chen L."/>
            <person name="Zhao W."/>
            <person name="Sunyaev S.R."/>
            <person name="Park T.J."/>
            <person name="Zhang G."/>
            <person name="Wang J."/>
            <person name="Gladyshev V.N."/>
        </authorList>
    </citation>
    <scope>NUCLEOTIDE SEQUENCE [LARGE SCALE GENOMIC DNA]</scope>
</reference>
<evidence type="ECO:0000256" key="1">
    <source>
        <dbReference type="SAM" id="MobiDB-lite"/>
    </source>
</evidence>
<dbReference type="STRING" id="10181.G5AZ39"/>
<feature type="non-terminal residue" evidence="3">
    <location>
        <position position="1"/>
    </location>
</feature>
<evidence type="ECO:0008006" key="5">
    <source>
        <dbReference type="Google" id="ProtNLM"/>
    </source>
</evidence>
<dbReference type="PANTHER" id="PTHR37339:SF1">
    <property type="entry name" value="TESTIS-EXPRESSED PROTEIN 29"/>
    <property type="match status" value="1"/>
</dbReference>
<feature type="transmembrane region" description="Helical" evidence="2">
    <location>
        <begin position="38"/>
        <end position="59"/>
    </location>
</feature>
<evidence type="ECO:0000313" key="4">
    <source>
        <dbReference type="Proteomes" id="UP000006813"/>
    </source>
</evidence>
<keyword evidence="2" id="KW-0472">Membrane</keyword>
<dbReference type="EMBL" id="JH167588">
    <property type="protein sequence ID" value="EHB02300.1"/>
    <property type="molecule type" value="Genomic_DNA"/>
</dbReference>
<keyword evidence="2" id="KW-1133">Transmembrane helix</keyword>
<proteinExistence type="predicted"/>
<organism evidence="3 4">
    <name type="scientific">Heterocephalus glaber</name>
    <name type="common">Naked mole rat</name>
    <dbReference type="NCBI Taxonomy" id="10181"/>
    <lineage>
        <taxon>Eukaryota</taxon>
        <taxon>Metazoa</taxon>
        <taxon>Chordata</taxon>
        <taxon>Craniata</taxon>
        <taxon>Vertebrata</taxon>
        <taxon>Euteleostomi</taxon>
        <taxon>Mammalia</taxon>
        <taxon>Eutheria</taxon>
        <taxon>Euarchontoglires</taxon>
        <taxon>Glires</taxon>
        <taxon>Rodentia</taxon>
        <taxon>Hystricomorpha</taxon>
        <taxon>Bathyergidae</taxon>
        <taxon>Heterocephalus</taxon>
    </lineage>
</organism>
<name>G5AZ39_HETGA</name>
<dbReference type="PANTHER" id="PTHR37339">
    <property type="entry name" value="TESTIS-EXPRESSED PROTEIN 29"/>
    <property type="match status" value="1"/>
</dbReference>
<feature type="non-terminal residue" evidence="3">
    <location>
        <position position="101"/>
    </location>
</feature>
<protein>
    <recommendedName>
        <fullName evidence="5">Testis-expressed sequence 29 protein</fullName>
    </recommendedName>
</protein>